<evidence type="ECO:0000256" key="1">
    <source>
        <dbReference type="SAM" id="MobiDB-lite"/>
    </source>
</evidence>
<feature type="compositionally biased region" description="Basic residues" evidence="1">
    <location>
        <begin position="150"/>
        <end position="165"/>
    </location>
</feature>
<protein>
    <submittedName>
        <fullName evidence="2">Uncharacterized protein</fullName>
    </submittedName>
</protein>
<name>A0A645I1Q9_9ZZZZ</name>
<gene>
    <name evidence="2" type="ORF">SDC9_191924</name>
</gene>
<sequence length="165" mass="17950">MQRSIGNACSQFNHKQEQNNAETNLGYDGSHHGDGFDGCGSGLGRYGETLRYNGGQAGRNREDDLSGLAGEGRHGGDTALQTGGSRRHFGRVQLQCGAGNQWPAGGGIHRRRFAAPLRRRHAATPAKRQAAAEHPAFSEGKAVDHVCARRRDRRQRGGGRLRRRL</sequence>
<accession>A0A645I1Q9</accession>
<organism evidence="2">
    <name type="scientific">bioreactor metagenome</name>
    <dbReference type="NCBI Taxonomy" id="1076179"/>
    <lineage>
        <taxon>unclassified sequences</taxon>
        <taxon>metagenomes</taxon>
        <taxon>ecological metagenomes</taxon>
    </lineage>
</organism>
<dbReference type="EMBL" id="VSSQ01103426">
    <property type="protein sequence ID" value="MPN44359.1"/>
    <property type="molecule type" value="Genomic_DNA"/>
</dbReference>
<dbReference type="AlphaFoldDB" id="A0A645I1Q9"/>
<comment type="caution">
    <text evidence="2">The sequence shown here is derived from an EMBL/GenBank/DDBJ whole genome shotgun (WGS) entry which is preliminary data.</text>
</comment>
<evidence type="ECO:0000313" key="2">
    <source>
        <dbReference type="EMBL" id="MPN44359.1"/>
    </source>
</evidence>
<feature type="region of interest" description="Disordered" evidence="1">
    <location>
        <begin position="129"/>
        <end position="165"/>
    </location>
</feature>
<proteinExistence type="predicted"/>
<reference evidence="2" key="1">
    <citation type="submission" date="2019-08" db="EMBL/GenBank/DDBJ databases">
        <authorList>
            <person name="Kucharzyk K."/>
            <person name="Murdoch R.W."/>
            <person name="Higgins S."/>
            <person name="Loffler F."/>
        </authorList>
    </citation>
    <scope>NUCLEOTIDE SEQUENCE</scope>
</reference>
<feature type="region of interest" description="Disordered" evidence="1">
    <location>
        <begin position="52"/>
        <end position="85"/>
    </location>
</feature>